<dbReference type="PROSITE" id="PS50181">
    <property type="entry name" value="FBOX"/>
    <property type="match status" value="1"/>
</dbReference>
<dbReference type="Gene3D" id="1.20.1280.50">
    <property type="match status" value="1"/>
</dbReference>
<keyword evidence="3" id="KW-1185">Reference proteome</keyword>
<reference evidence="3" key="1">
    <citation type="submission" date="2024-04" db="EMBL/GenBank/DDBJ databases">
        <authorList>
            <person name="Shaw F."/>
            <person name="Minotto A."/>
        </authorList>
    </citation>
    <scope>NUCLEOTIDE SEQUENCE [LARGE SCALE GENOMIC DNA]</scope>
</reference>
<evidence type="ECO:0000259" key="1">
    <source>
        <dbReference type="PROSITE" id="PS50181"/>
    </source>
</evidence>
<protein>
    <recommendedName>
        <fullName evidence="1">F-box domain-containing protein</fullName>
    </recommendedName>
</protein>
<dbReference type="EMBL" id="OZ037945">
    <property type="protein sequence ID" value="CAL1702756.1"/>
    <property type="molecule type" value="Genomic_DNA"/>
</dbReference>
<accession>A0ABP1D4G5</accession>
<evidence type="ECO:0000313" key="3">
    <source>
        <dbReference type="Proteomes" id="UP001497453"/>
    </source>
</evidence>
<name>A0ABP1D4G5_9APHY</name>
<feature type="domain" description="F-box" evidence="1">
    <location>
        <begin position="9"/>
        <end position="57"/>
    </location>
</feature>
<dbReference type="InterPro" id="IPR036047">
    <property type="entry name" value="F-box-like_dom_sf"/>
</dbReference>
<dbReference type="InterPro" id="IPR001810">
    <property type="entry name" value="F-box_dom"/>
</dbReference>
<dbReference type="SUPFAM" id="SSF81383">
    <property type="entry name" value="F-box domain"/>
    <property type="match status" value="1"/>
</dbReference>
<dbReference type="CDD" id="cd09917">
    <property type="entry name" value="F-box_SF"/>
    <property type="match status" value="1"/>
</dbReference>
<organism evidence="2 3">
    <name type="scientific">Somion occarium</name>
    <dbReference type="NCBI Taxonomy" id="3059160"/>
    <lineage>
        <taxon>Eukaryota</taxon>
        <taxon>Fungi</taxon>
        <taxon>Dikarya</taxon>
        <taxon>Basidiomycota</taxon>
        <taxon>Agaricomycotina</taxon>
        <taxon>Agaricomycetes</taxon>
        <taxon>Polyporales</taxon>
        <taxon>Cerrenaceae</taxon>
        <taxon>Somion</taxon>
    </lineage>
</organism>
<dbReference type="Proteomes" id="UP001497453">
    <property type="component" value="Chromosome 2"/>
</dbReference>
<sequence length="527" mass="59738">MMSNDEKDSLQFMDLPTELLLQILGQLSYKDILRCRQSCKHLDTITRTDANILYKIQLGLNGLQDGPSTSLKVHDRLRILAEYQAGWDDLRFGPMRIVAMSTHGVWELVRNVLAQRNRNSLVFVQLPSAVRGIDERLWTLDSIQRDIRDFAMDPTQNLLCILETSQTEVHIHLRTLNAGDAHPLASNARISYVQEISYWSYSIRICSGYLAILFPASPVSNLCVWNWTSGRLHLEISGQILAYSFLTDHHIVLIRRHSAAELLVIDLRSVSPKGTPVDEVDYICSFRFPALKPDATVDYGEIRSDPPFSFSTEHGPATPFHLASGERLFAVFMRGSDSSSVYGSPMFLIPLDSLLPHFYRIPNLAPKLQVEWDKWGPKGTRAIPVSLRHSPVWIRNVYGMRFVDLVTETGGDPYVFVADFNQAAFRKASMNEEYVTGARTMKLVYEDSTLGWPSQMFADPVTTSLPYRWGKVHLPRNYESDNVDYDGAMVSEDAIVVVDCSQFDKTKYCILSICSALDIQHIVIHQD</sequence>
<gene>
    <name evidence="2" type="ORF">GFSPODELE1_LOCUS4206</name>
</gene>
<evidence type="ECO:0000313" key="2">
    <source>
        <dbReference type="EMBL" id="CAL1702756.1"/>
    </source>
</evidence>
<proteinExistence type="predicted"/>
<dbReference type="Pfam" id="PF12937">
    <property type="entry name" value="F-box-like"/>
    <property type="match status" value="1"/>
</dbReference>